<dbReference type="Proteomes" id="UP000295063">
    <property type="component" value="Unassembled WGS sequence"/>
</dbReference>
<dbReference type="CDD" id="cd00859">
    <property type="entry name" value="HisRS_anticodon"/>
    <property type="match status" value="1"/>
</dbReference>
<dbReference type="PIRSF" id="PIRSF001549">
    <property type="entry name" value="His-tRNA_synth"/>
    <property type="match status" value="1"/>
</dbReference>
<dbReference type="PANTHER" id="PTHR43707">
    <property type="entry name" value="HISTIDYL-TRNA SYNTHETASE"/>
    <property type="match status" value="1"/>
</dbReference>
<evidence type="ECO:0000259" key="13">
    <source>
        <dbReference type="PROSITE" id="PS50862"/>
    </source>
</evidence>
<comment type="subcellular location">
    <subcellularLocation>
        <location evidence="1 11">Cytoplasm</location>
    </subcellularLocation>
</comment>
<dbReference type="Pfam" id="PF13393">
    <property type="entry name" value="tRNA-synt_His"/>
    <property type="match status" value="1"/>
</dbReference>
<dbReference type="InterPro" id="IPR006195">
    <property type="entry name" value="aa-tRNA-synth_II"/>
</dbReference>
<dbReference type="PANTHER" id="PTHR43707:SF1">
    <property type="entry name" value="HISTIDINE--TRNA LIGASE, MITOCHONDRIAL-RELATED"/>
    <property type="match status" value="1"/>
</dbReference>
<feature type="binding site" evidence="12">
    <location>
        <begin position="81"/>
        <end position="83"/>
    </location>
    <ligand>
        <name>L-histidine</name>
        <dbReference type="ChEBI" id="CHEBI:57595"/>
    </ligand>
</feature>
<accession>A0A4R1PWB9</accession>
<dbReference type="AlphaFoldDB" id="A0A4R1PWB9"/>
<dbReference type="OrthoDB" id="9800814at2"/>
<evidence type="ECO:0000256" key="2">
    <source>
        <dbReference type="ARBA" id="ARBA00008226"/>
    </source>
</evidence>
<evidence type="ECO:0000256" key="11">
    <source>
        <dbReference type="HAMAP-Rule" id="MF_00127"/>
    </source>
</evidence>
<feature type="domain" description="Aminoacyl-transfer RNA synthetases class-II family profile" evidence="13">
    <location>
        <begin position="1"/>
        <end position="333"/>
    </location>
</feature>
<dbReference type="GO" id="GO:0005524">
    <property type="term" value="F:ATP binding"/>
    <property type="evidence" value="ECO:0007669"/>
    <property type="project" value="UniProtKB-UniRule"/>
</dbReference>
<comment type="caution">
    <text evidence="14">The sequence shown here is derived from an EMBL/GenBank/DDBJ whole genome shotgun (WGS) entry which is preliminary data.</text>
</comment>
<dbReference type="GO" id="GO:0005737">
    <property type="term" value="C:cytoplasm"/>
    <property type="evidence" value="ECO:0007669"/>
    <property type="project" value="UniProtKB-SubCell"/>
</dbReference>
<dbReference type="FunFam" id="3.30.930.10:FF:000005">
    <property type="entry name" value="Histidine--tRNA ligase"/>
    <property type="match status" value="1"/>
</dbReference>
<dbReference type="GO" id="GO:0004821">
    <property type="term" value="F:histidine-tRNA ligase activity"/>
    <property type="evidence" value="ECO:0007669"/>
    <property type="project" value="UniProtKB-UniRule"/>
</dbReference>
<keyword evidence="5 11" id="KW-0436">Ligase</keyword>
<evidence type="ECO:0000256" key="4">
    <source>
        <dbReference type="ARBA" id="ARBA00022490"/>
    </source>
</evidence>
<comment type="subunit">
    <text evidence="3 11">Homodimer.</text>
</comment>
<reference evidence="14 15" key="1">
    <citation type="submission" date="2019-03" db="EMBL/GenBank/DDBJ databases">
        <title>Genomic Encyclopedia of Type Strains, Phase IV (KMG-IV): sequencing the most valuable type-strain genomes for metagenomic binning, comparative biology and taxonomic classification.</title>
        <authorList>
            <person name="Goeker M."/>
        </authorList>
    </citation>
    <scope>NUCLEOTIDE SEQUENCE [LARGE SCALE GENOMIC DNA]</scope>
    <source>
        <strain evidence="14 15">DSM 15969</strain>
    </source>
</reference>
<dbReference type="InterPro" id="IPR041715">
    <property type="entry name" value="HisRS-like_core"/>
</dbReference>
<protein>
    <recommendedName>
        <fullName evidence="11">Histidine--tRNA ligase</fullName>
        <ecNumber evidence="11">6.1.1.21</ecNumber>
    </recommendedName>
    <alternativeName>
        <fullName evidence="11">Histidyl-tRNA synthetase</fullName>
        <shortName evidence="11">HisRS</shortName>
    </alternativeName>
</protein>
<feature type="binding site" evidence="12">
    <location>
        <position position="112"/>
    </location>
    <ligand>
        <name>L-histidine</name>
        <dbReference type="ChEBI" id="CHEBI:57595"/>
    </ligand>
</feature>
<evidence type="ECO:0000256" key="1">
    <source>
        <dbReference type="ARBA" id="ARBA00004496"/>
    </source>
</evidence>
<keyword evidence="6 11" id="KW-0547">Nucleotide-binding</keyword>
<feature type="binding site" evidence="12">
    <location>
        <position position="126"/>
    </location>
    <ligand>
        <name>L-histidine</name>
        <dbReference type="ChEBI" id="CHEBI:57595"/>
    </ligand>
</feature>
<dbReference type="InterPro" id="IPR015807">
    <property type="entry name" value="His-tRNA-ligase"/>
</dbReference>
<evidence type="ECO:0000256" key="5">
    <source>
        <dbReference type="ARBA" id="ARBA00022598"/>
    </source>
</evidence>
<evidence type="ECO:0000256" key="9">
    <source>
        <dbReference type="ARBA" id="ARBA00023146"/>
    </source>
</evidence>
<keyword evidence="9 11" id="KW-0030">Aminoacyl-tRNA synthetase</keyword>
<evidence type="ECO:0000313" key="14">
    <source>
        <dbReference type="EMBL" id="TCL35835.1"/>
    </source>
</evidence>
<feature type="binding site" evidence="12">
    <location>
        <begin position="261"/>
        <end position="262"/>
    </location>
    <ligand>
        <name>L-histidine</name>
        <dbReference type="ChEBI" id="CHEBI:57595"/>
    </ligand>
</feature>
<evidence type="ECO:0000313" key="15">
    <source>
        <dbReference type="Proteomes" id="UP000295063"/>
    </source>
</evidence>
<dbReference type="InterPro" id="IPR033656">
    <property type="entry name" value="HisRS_anticodon"/>
</dbReference>
<feature type="binding site" evidence="12">
    <location>
        <position position="257"/>
    </location>
    <ligand>
        <name>L-histidine</name>
        <dbReference type="ChEBI" id="CHEBI:57595"/>
    </ligand>
</feature>
<dbReference type="InterPro" id="IPR036621">
    <property type="entry name" value="Anticodon-bd_dom_sf"/>
</dbReference>
<evidence type="ECO:0000256" key="10">
    <source>
        <dbReference type="ARBA" id="ARBA00047639"/>
    </source>
</evidence>
<dbReference type="GO" id="GO:0140096">
    <property type="term" value="F:catalytic activity, acting on a protein"/>
    <property type="evidence" value="ECO:0007669"/>
    <property type="project" value="UniProtKB-ARBA"/>
</dbReference>
<evidence type="ECO:0000256" key="8">
    <source>
        <dbReference type="ARBA" id="ARBA00022917"/>
    </source>
</evidence>
<dbReference type="SUPFAM" id="SSF55681">
    <property type="entry name" value="Class II aaRS and biotin synthetases"/>
    <property type="match status" value="1"/>
</dbReference>
<dbReference type="EC" id="6.1.1.21" evidence="11"/>
<organism evidence="14 15">
    <name type="scientific">Anaerospora hongkongensis</name>
    <dbReference type="NCBI Taxonomy" id="244830"/>
    <lineage>
        <taxon>Bacteria</taxon>
        <taxon>Bacillati</taxon>
        <taxon>Bacillota</taxon>
        <taxon>Negativicutes</taxon>
        <taxon>Selenomonadales</taxon>
        <taxon>Sporomusaceae</taxon>
        <taxon>Anaerospora</taxon>
    </lineage>
</organism>
<dbReference type="Gene3D" id="3.30.930.10">
    <property type="entry name" value="Bira Bifunctional Protein, Domain 2"/>
    <property type="match status" value="1"/>
</dbReference>
<dbReference type="EMBL" id="SLUI01000010">
    <property type="protein sequence ID" value="TCL35835.1"/>
    <property type="molecule type" value="Genomic_DNA"/>
</dbReference>
<dbReference type="Pfam" id="PF03129">
    <property type="entry name" value="HGTP_anticodon"/>
    <property type="match status" value="1"/>
</dbReference>
<dbReference type="SUPFAM" id="SSF52954">
    <property type="entry name" value="Class II aaRS ABD-related"/>
    <property type="match status" value="1"/>
</dbReference>
<keyword evidence="8 11" id="KW-0648">Protein biosynthesis</keyword>
<dbReference type="HAMAP" id="MF_00127">
    <property type="entry name" value="His_tRNA_synth"/>
    <property type="match status" value="1"/>
</dbReference>
<dbReference type="InterPro" id="IPR004154">
    <property type="entry name" value="Anticodon-bd"/>
</dbReference>
<evidence type="ECO:0000256" key="6">
    <source>
        <dbReference type="ARBA" id="ARBA00022741"/>
    </source>
</evidence>
<feature type="binding site" evidence="12">
    <location>
        <position position="130"/>
    </location>
    <ligand>
        <name>L-histidine</name>
        <dbReference type="ChEBI" id="CHEBI:57595"/>
    </ligand>
</feature>
<comment type="similarity">
    <text evidence="2 11">Belongs to the class-II aminoacyl-tRNA synthetase family.</text>
</comment>
<dbReference type="RefSeq" id="WP_132082179.1">
    <property type="nucleotide sequence ID" value="NZ_DALYTA010000039.1"/>
</dbReference>
<dbReference type="PROSITE" id="PS50862">
    <property type="entry name" value="AA_TRNA_LIGASE_II"/>
    <property type="match status" value="1"/>
</dbReference>
<keyword evidence="15" id="KW-1185">Reference proteome</keyword>
<evidence type="ECO:0000256" key="7">
    <source>
        <dbReference type="ARBA" id="ARBA00022840"/>
    </source>
</evidence>
<proteinExistence type="inferred from homology"/>
<dbReference type="GO" id="GO:0016740">
    <property type="term" value="F:transferase activity"/>
    <property type="evidence" value="ECO:0007669"/>
    <property type="project" value="UniProtKB-ARBA"/>
</dbReference>
<dbReference type="NCBIfam" id="TIGR00442">
    <property type="entry name" value="hisS"/>
    <property type="match status" value="1"/>
</dbReference>
<dbReference type="InterPro" id="IPR004516">
    <property type="entry name" value="HisRS/HisZ"/>
</dbReference>
<evidence type="ECO:0000256" key="3">
    <source>
        <dbReference type="ARBA" id="ARBA00011738"/>
    </source>
</evidence>
<comment type="catalytic activity">
    <reaction evidence="10 11">
        <text>tRNA(His) + L-histidine + ATP = L-histidyl-tRNA(His) + AMP + diphosphate + H(+)</text>
        <dbReference type="Rhea" id="RHEA:17313"/>
        <dbReference type="Rhea" id="RHEA-COMP:9665"/>
        <dbReference type="Rhea" id="RHEA-COMP:9689"/>
        <dbReference type="ChEBI" id="CHEBI:15378"/>
        <dbReference type="ChEBI" id="CHEBI:30616"/>
        <dbReference type="ChEBI" id="CHEBI:33019"/>
        <dbReference type="ChEBI" id="CHEBI:57595"/>
        <dbReference type="ChEBI" id="CHEBI:78442"/>
        <dbReference type="ChEBI" id="CHEBI:78527"/>
        <dbReference type="ChEBI" id="CHEBI:456215"/>
        <dbReference type="EC" id="6.1.1.21"/>
    </reaction>
</comment>
<dbReference type="CDD" id="cd00773">
    <property type="entry name" value="HisRS-like_core"/>
    <property type="match status" value="1"/>
</dbReference>
<evidence type="ECO:0000256" key="12">
    <source>
        <dbReference type="PIRSR" id="PIRSR001549-1"/>
    </source>
</evidence>
<keyword evidence="4 11" id="KW-0963">Cytoplasm</keyword>
<dbReference type="GO" id="GO:0006427">
    <property type="term" value="P:histidyl-tRNA aminoacylation"/>
    <property type="evidence" value="ECO:0007669"/>
    <property type="project" value="UniProtKB-UniRule"/>
</dbReference>
<sequence length="421" mass="47457">MLTTAPRGTKDILPDTSGHWQYIEETAYTVCRTYGYSEIRTPVFEHTELFLRGIGETTDIVDKEMYTFTDRGERSITLRPENTAAVVRAFLEHKLYAGPQPTKLFYMGPMFRYDRPQAGRYRQFHQFGVEAIGSKGAAIDAEIIVLAVQFLRKLGLNELKLNINSVGCPQCRPVYRTRLQEFLKEKVTAMCGDCQSRFDRNPMRILDCKKEACTALSQGAPQMVDCLCDECQAHFSQLKDLLTAADVEFVLNPRLVRGLDYYTKTAFEIQYSPLGAQSAVCGGGRYDGLIEECGGQPTPGIGFAIGLERVLLALEKQNLLPQAKNDIDLYIAPLGENAQAPAFRLLCQLRQEGIACDMDFLNRSLKAQMKYANKYPAKFVAIIGEEEVQQNKVMLKNMETGEQQLIDMDTIQQQFKAERKG</sequence>
<dbReference type="Gene3D" id="3.40.50.800">
    <property type="entry name" value="Anticodon-binding domain"/>
    <property type="match status" value="1"/>
</dbReference>
<gene>
    <name evidence="11" type="primary">hisS</name>
    <name evidence="14" type="ORF">EV210_11078</name>
</gene>
<keyword evidence="7 11" id="KW-0067">ATP-binding</keyword>
<name>A0A4R1PWB9_9FIRM</name>
<dbReference type="InterPro" id="IPR045864">
    <property type="entry name" value="aa-tRNA-synth_II/BPL/LPL"/>
</dbReference>